<accession>A0AAU9X6Y1</accession>
<proteinExistence type="predicted"/>
<name>A0AAU9X6Y1_9CNID</name>
<feature type="domain" description="EF-hand" evidence="5">
    <location>
        <begin position="394"/>
        <end position="429"/>
    </location>
</feature>
<gene>
    <name evidence="6" type="ORF">PMEA_00018691</name>
</gene>
<dbReference type="Pfam" id="PF13499">
    <property type="entry name" value="EF-hand_7"/>
    <property type="match status" value="2"/>
</dbReference>
<dbReference type="InterPro" id="IPR002048">
    <property type="entry name" value="EF_hand_dom"/>
</dbReference>
<dbReference type="AlphaFoldDB" id="A0AAU9X6Y1"/>
<dbReference type="PROSITE" id="PS50222">
    <property type="entry name" value="EF_HAND_2"/>
    <property type="match status" value="6"/>
</dbReference>
<keyword evidence="7" id="KW-1185">Reference proteome</keyword>
<evidence type="ECO:0000256" key="3">
    <source>
        <dbReference type="SAM" id="MobiDB-lite"/>
    </source>
</evidence>
<feature type="domain" description="EF-hand" evidence="5">
    <location>
        <begin position="221"/>
        <end position="256"/>
    </location>
</feature>
<dbReference type="SUPFAM" id="SSF47473">
    <property type="entry name" value="EF-hand"/>
    <property type="match status" value="4"/>
</dbReference>
<keyword evidence="2" id="KW-0175">Coiled coil</keyword>
<dbReference type="Proteomes" id="UP001159428">
    <property type="component" value="Unassembled WGS sequence"/>
</dbReference>
<keyword evidence="4" id="KW-0732">Signal</keyword>
<evidence type="ECO:0000256" key="2">
    <source>
        <dbReference type="SAM" id="Coils"/>
    </source>
</evidence>
<comment type="caution">
    <text evidence="6">The sequence shown here is derived from an EMBL/GenBank/DDBJ whole genome shotgun (WGS) entry which is preliminary data.</text>
</comment>
<dbReference type="PANTHER" id="PTHR10827">
    <property type="entry name" value="RETICULOCALBIN"/>
    <property type="match status" value="1"/>
</dbReference>
<feature type="domain" description="EF-hand" evidence="5">
    <location>
        <begin position="184"/>
        <end position="219"/>
    </location>
</feature>
<evidence type="ECO:0000313" key="6">
    <source>
        <dbReference type="EMBL" id="CAH3138959.1"/>
    </source>
</evidence>
<feature type="signal peptide" evidence="4">
    <location>
        <begin position="1"/>
        <end position="19"/>
    </location>
</feature>
<dbReference type="PROSITE" id="PS00018">
    <property type="entry name" value="EF_HAND_1"/>
    <property type="match status" value="4"/>
</dbReference>
<reference evidence="6 7" key="1">
    <citation type="submission" date="2022-05" db="EMBL/GenBank/DDBJ databases">
        <authorList>
            <consortium name="Genoscope - CEA"/>
            <person name="William W."/>
        </authorList>
    </citation>
    <scope>NUCLEOTIDE SEQUENCE [LARGE SCALE GENOMIC DNA]</scope>
</reference>
<feature type="coiled-coil region" evidence="2">
    <location>
        <begin position="460"/>
        <end position="490"/>
    </location>
</feature>
<sequence length="490" mass="56043">MVSSLLILVTFVLFARISAEFQGPDTQSNPKNDGNDDEEKAKLRSVLLLIDRNGDSEISVKELSAWTQKSMRTFYRQEADGRLSSLDSDKDSKVSWGEYVKGAENRDGFTEKQKRRDRRRFEHADANRDSLLSRDELISLFHPEESANMFGVIVEEFMEYIDSDNDGFLSFKEYKGKTADTGNADEHSAKESFKRLDKDSDGKLNKEEMKLWLAAVNTSAQANNQAQRQVKLADDNKDGVLSEKEIMNHMEIFTAGPEGFQTRQKDKDGKVNEEEMTAWVRKTLRKTYKEDSGQIMSELDTDKDDKLSFEEFLKSEEDIGVAAEEQKRKRFNVADADKDGLLNTDEVTSMFHPEERPHMFEVIIDEYMEVGDINGDGLLSLEEYKEKMFKGTKANLEAADKFYGEQDKNGDGSFDREEIKEWLRSIGTSSLAKRQTKQVLERADDNKDGAITDSEILKNIDLFTSVREVLENEKRKAEEAEKAEKTEKAE</sequence>
<feature type="domain" description="EF-hand" evidence="5">
    <location>
        <begin position="112"/>
        <end position="147"/>
    </location>
</feature>
<dbReference type="GO" id="GO:0005509">
    <property type="term" value="F:calcium ion binding"/>
    <property type="evidence" value="ECO:0007669"/>
    <property type="project" value="InterPro"/>
</dbReference>
<dbReference type="InterPro" id="IPR018247">
    <property type="entry name" value="EF_Hand_1_Ca_BS"/>
</dbReference>
<feature type="region of interest" description="Disordered" evidence="3">
    <location>
        <begin position="178"/>
        <end position="200"/>
    </location>
</feature>
<dbReference type="Pfam" id="PF13202">
    <property type="entry name" value="EF-hand_5"/>
    <property type="match status" value="2"/>
</dbReference>
<feature type="domain" description="EF-hand" evidence="5">
    <location>
        <begin position="38"/>
        <end position="73"/>
    </location>
</feature>
<feature type="domain" description="EF-hand" evidence="5">
    <location>
        <begin position="322"/>
        <end position="357"/>
    </location>
</feature>
<feature type="non-terminal residue" evidence="6">
    <location>
        <position position="490"/>
    </location>
</feature>
<organism evidence="6 7">
    <name type="scientific">Pocillopora meandrina</name>
    <dbReference type="NCBI Taxonomy" id="46732"/>
    <lineage>
        <taxon>Eukaryota</taxon>
        <taxon>Metazoa</taxon>
        <taxon>Cnidaria</taxon>
        <taxon>Anthozoa</taxon>
        <taxon>Hexacorallia</taxon>
        <taxon>Scleractinia</taxon>
        <taxon>Astrocoeniina</taxon>
        <taxon>Pocilloporidae</taxon>
        <taxon>Pocillopora</taxon>
    </lineage>
</organism>
<dbReference type="InterPro" id="IPR011992">
    <property type="entry name" value="EF-hand-dom_pair"/>
</dbReference>
<evidence type="ECO:0000313" key="7">
    <source>
        <dbReference type="Proteomes" id="UP001159428"/>
    </source>
</evidence>
<evidence type="ECO:0000256" key="4">
    <source>
        <dbReference type="SAM" id="SignalP"/>
    </source>
</evidence>
<dbReference type="Gene3D" id="1.10.238.10">
    <property type="entry name" value="EF-hand"/>
    <property type="match status" value="6"/>
</dbReference>
<keyword evidence="1" id="KW-0106">Calcium</keyword>
<evidence type="ECO:0000256" key="1">
    <source>
        <dbReference type="ARBA" id="ARBA00022837"/>
    </source>
</evidence>
<dbReference type="PANTHER" id="PTHR10827:SF52">
    <property type="entry name" value="IP16409P"/>
    <property type="match status" value="1"/>
</dbReference>
<dbReference type="EMBL" id="CALNXJ010000032">
    <property type="protein sequence ID" value="CAH3138959.1"/>
    <property type="molecule type" value="Genomic_DNA"/>
</dbReference>
<evidence type="ECO:0000259" key="5">
    <source>
        <dbReference type="PROSITE" id="PS50222"/>
    </source>
</evidence>
<feature type="chain" id="PRO_5043325598" description="EF-hand domain-containing protein" evidence="4">
    <location>
        <begin position="20"/>
        <end position="490"/>
    </location>
</feature>
<protein>
    <recommendedName>
        <fullName evidence="5">EF-hand domain-containing protein</fullName>
    </recommendedName>
</protein>
<dbReference type="SMART" id="SM00054">
    <property type="entry name" value="EFh"/>
    <property type="match status" value="10"/>
</dbReference>
<dbReference type="GO" id="GO:0005783">
    <property type="term" value="C:endoplasmic reticulum"/>
    <property type="evidence" value="ECO:0007669"/>
    <property type="project" value="TreeGrafter"/>
</dbReference>